<dbReference type="InterPro" id="IPR044822">
    <property type="entry name" value="Myb_DNA-bind_4"/>
</dbReference>
<dbReference type="Gene3D" id="1.10.10.60">
    <property type="entry name" value="Homeodomain-like"/>
    <property type="match status" value="1"/>
</dbReference>
<feature type="compositionally biased region" description="Acidic residues" evidence="1">
    <location>
        <begin position="268"/>
        <end position="282"/>
    </location>
</feature>
<dbReference type="PANTHER" id="PTHR33492:SF12">
    <property type="entry name" value="HOMEODOMAIN-LIKE SUPERFAMILY PROTEIN-RELATED"/>
    <property type="match status" value="1"/>
</dbReference>
<gene>
    <name evidence="3" type="ORF">SEVIR_9G145200v2</name>
</gene>
<dbReference type="SUPFAM" id="SSF46689">
    <property type="entry name" value="Homeodomain-like"/>
    <property type="match status" value="1"/>
</dbReference>
<feature type="domain" description="Myb-like" evidence="2">
    <location>
        <begin position="32"/>
        <end position="96"/>
    </location>
</feature>
<dbReference type="InterPro" id="IPR001005">
    <property type="entry name" value="SANT/Myb"/>
</dbReference>
<dbReference type="Gramene" id="TKV92153">
    <property type="protein sequence ID" value="TKV92153"/>
    <property type="gene ID" value="SEVIR_9G145200v2"/>
</dbReference>
<evidence type="ECO:0000313" key="4">
    <source>
        <dbReference type="Proteomes" id="UP000298652"/>
    </source>
</evidence>
<protein>
    <recommendedName>
        <fullName evidence="2">Myb-like domain-containing protein</fullName>
    </recommendedName>
</protein>
<evidence type="ECO:0000256" key="1">
    <source>
        <dbReference type="SAM" id="MobiDB-lite"/>
    </source>
</evidence>
<evidence type="ECO:0000313" key="3">
    <source>
        <dbReference type="EMBL" id="TKV92153.1"/>
    </source>
</evidence>
<name>A0A4U6SVR5_SETVI</name>
<dbReference type="Pfam" id="PF13837">
    <property type="entry name" value="Myb_DNA-bind_4"/>
    <property type="match status" value="1"/>
</dbReference>
<dbReference type="AlphaFoldDB" id="A0A4U6SVR5"/>
<dbReference type="EMBL" id="CM016560">
    <property type="protein sequence ID" value="TKV92153.1"/>
    <property type="molecule type" value="Genomic_DNA"/>
</dbReference>
<evidence type="ECO:0000259" key="2">
    <source>
        <dbReference type="PROSITE" id="PS50090"/>
    </source>
</evidence>
<dbReference type="PROSITE" id="PS50090">
    <property type="entry name" value="MYB_LIKE"/>
    <property type="match status" value="1"/>
</dbReference>
<feature type="compositionally biased region" description="Basic and acidic residues" evidence="1">
    <location>
        <begin position="248"/>
        <end position="266"/>
    </location>
</feature>
<proteinExistence type="predicted"/>
<keyword evidence="4" id="KW-1185">Reference proteome</keyword>
<dbReference type="OMA" id="DDEYAHH"/>
<feature type="region of interest" description="Disordered" evidence="1">
    <location>
        <begin position="203"/>
        <end position="283"/>
    </location>
</feature>
<dbReference type="PANTHER" id="PTHR33492">
    <property type="entry name" value="OSJNBA0043A12.37 PROTEIN-RELATED"/>
    <property type="match status" value="1"/>
</dbReference>
<dbReference type="Proteomes" id="UP000298652">
    <property type="component" value="Chromosome 9"/>
</dbReference>
<organism evidence="3 4">
    <name type="scientific">Setaria viridis</name>
    <name type="common">Green bristlegrass</name>
    <name type="synonym">Setaria italica subsp. viridis</name>
    <dbReference type="NCBI Taxonomy" id="4556"/>
    <lineage>
        <taxon>Eukaryota</taxon>
        <taxon>Viridiplantae</taxon>
        <taxon>Streptophyta</taxon>
        <taxon>Embryophyta</taxon>
        <taxon>Tracheophyta</taxon>
        <taxon>Spermatophyta</taxon>
        <taxon>Magnoliopsida</taxon>
        <taxon>Liliopsida</taxon>
        <taxon>Poales</taxon>
        <taxon>Poaceae</taxon>
        <taxon>PACMAD clade</taxon>
        <taxon>Panicoideae</taxon>
        <taxon>Panicodae</taxon>
        <taxon>Paniceae</taxon>
        <taxon>Cenchrinae</taxon>
        <taxon>Setaria</taxon>
    </lineage>
</organism>
<reference evidence="3" key="1">
    <citation type="submission" date="2019-03" db="EMBL/GenBank/DDBJ databases">
        <title>WGS assembly of Setaria viridis.</title>
        <authorList>
            <person name="Huang P."/>
            <person name="Jenkins J."/>
            <person name="Grimwood J."/>
            <person name="Barry K."/>
            <person name="Healey A."/>
            <person name="Mamidi S."/>
            <person name="Sreedasyam A."/>
            <person name="Shu S."/>
            <person name="Feldman M."/>
            <person name="Wu J."/>
            <person name="Yu Y."/>
            <person name="Chen C."/>
            <person name="Johnson J."/>
            <person name="Rokhsar D."/>
            <person name="Baxter I."/>
            <person name="Schmutz J."/>
            <person name="Brutnell T."/>
            <person name="Kellogg E."/>
        </authorList>
    </citation>
    <scope>NUCLEOTIDE SEQUENCE [LARGE SCALE GENOMIC DNA]</scope>
</reference>
<accession>A0A4U6SVR5</accession>
<sequence length="368" mass="39511">MEGGSRANLLGQAGDEQSRSVVMAGAGALTVARDYRRGNWTVPETMLLIEAKRKVHGERHPGDQGLARWRWVEDYCWRAGCRRSHNQCNDRWDNLMRDFKKVRAYEAAGGGGGGGAGRAPSYWAMGRAERKEKGLPSNLLREIYDAMGEVIERRMSTGGSGGGGSSGAGGGFLGASSSLLDVPMQASPLAQVLPRPLPLEQETRHHGHGAAHFNPESPERKRRRPSLDELRPGTGSSTPPAPGTHGHYRQEQGHRHREDDDDHGGGDESSDSECSDDDDGDEVLSGAIGRCAAILSEALESREAAEERRHREVMAVEERRGRARQARREAGEQCVAGLAAAVNQLAGSMLALAAAKHKGKGGGHAAPK</sequence>
<dbReference type="InterPro" id="IPR009057">
    <property type="entry name" value="Homeodomain-like_sf"/>
</dbReference>